<evidence type="ECO:0000313" key="1">
    <source>
        <dbReference type="EMBL" id="ABG58993.1"/>
    </source>
</evidence>
<reference evidence="1 2" key="1">
    <citation type="journal article" date="2007" name="Appl. Environ. Microbiol.">
        <title>Genome sequence of the cellulolytic gliding bacterium Cytophaga hutchinsonii.</title>
        <authorList>
            <person name="Xie G."/>
            <person name="Bruce D.C."/>
            <person name="Challacombe J.F."/>
            <person name="Chertkov O."/>
            <person name="Detter J.C."/>
            <person name="Gilna P."/>
            <person name="Han C.S."/>
            <person name="Lucas S."/>
            <person name="Misra M."/>
            <person name="Myers G.L."/>
            <person name="Richardson P."/>
            <person name="Tapia R."/>
            <person name="Thayer N."/>
            <person name="Thompson L.S."/>
            <person name="Brettin T.S."/>
            <person name="Henrissat B."/>
            <person name="Wilson D.B."/>
            <person name="McBride M.J."/>
        </authorList>
    </citation>
    <scope>NUCLEOTIDE SEQUENCE [LARGE SCALE GENOMIC DNA]</scope>
    <source>
        <strain evidence="2">ATCC 33406 / DSM 1761 / CIP 103989 / NBRC 15051 / NCIMB 9469 / D465</strain>
    </source>
</reference>
<dbReference type="AlphaFoldDB" id="A0A6N4SRH1"/>
<dbReference type="Proteomes" id="UP000001822">
    <property type="component" value="Chromosome"/>
</dbReference>
<keyword evidence="2" id="KW-1185">Reference proteome</keyword>
<proteinExistence type="predicted"/>
<gene>
    <name evidence="1" type="ordered locus">CHU_1726</name>
</gene>
<evidence type="ECO:0000313" key="2">
    <source>
        <dbReference type="Proteomes" id="UP000001822"/>
    </source>
</evidence>
<protein>
    <submittedName>
        <fullName evidence="1">Uncharacterized protein</fullName>
    </submittedName>
</protein>
<name>A0A6N4SRH1_CYTH3</name>
<dbReference type="KEGG" id="chu:CHU_1726"/>
<organism evidence="1 2">
    <name type="scientific">Cytophaga hutchinsonii (strain ATCC 33406 / DSM 1761 / CIP 103989 / NBRC 15051 / NCIMB 9469 / D465)</name>
    <dbReference type="NCBI Taxonomy" id="269798"/>
    <lineage>
        <taxon>Bacteria</taxon>
        <taxon>Pseudomonadati</taxon>
        <taxon>Bacteroidota</taxon>
        <taxon>Cytophagia</taxon>
        <taxon>Cytophagales</taxon>
        <taxon>Cytophagaceae</taxon>
        <taxon>Cytophaga</taxon>
    </lineage>
</organism>
<dbReference type="EMBL" id="CP000383">
    <property type="protein sequence ID" value="ABG58993.1"/>
    <property type="molecule type" value="Genomic_DNA"/>
</dbReference>
<sequence>MHYCSLDFIDCETSYKNNSFREYGLKKNRLLLYWFVKINIQALVLLKTDTTLLKKQKYDTAR</sequence>
<accession>A0A6N4SRH1</accession>